<protein>
    <submittedName>
        <fullName evidence="2">Circadian clock protein KaiB</fullName>
    </submittedName>
</protein>
<dbReference type="InterPro" id="IPR039022">
    <property type="entry name" value="KaiB-like"/>
</dbReference>
<accession>A0A7C9MLQ1</accession>
<gene>
    <name evidence="2" type="ORF">GTA51_19735</name>
</gene>
<dbReference type="Pfam" id="PF07689">
    <property type="entry name" value="KaiB"/>
    <property type="match status" value="1"/>
</dbReference>
<sequence length="111" mass="12737">MSEPKNRADDFERALKARDQQHYVLRLYVAGMTPRSIEAISSIKDICEGHLKGRYEIEVIDISERPELAKEQQVLAVPTLIKILPLPLRRFIGSLSDEERILKGLDIQPKK</sequence>
<reference evidence="2 3" key="1">
    <citation type="submission" date="2020-01" db="EMBL/GenBank/DDBJ databases">
        <title>Genome sequence of Desulfovibrio aerotolerans DSM 16695(T).</title>
        <authorList>
            <person name="Karnachuk O."/>
            <person name="Avakyan M."/>
            <person name="Mardanov A."/>
            <person name="Kadnikov V."/>
            <person name="Ravin N."/>
        </authorList>
    </citation>
    <scope>NUCLEOTIDE SEQUENCE [LARGE SCALE GENOMIC DNA]</scope>
    <source>
        <strain evidence="2 3">DSM 16695</strain>
    </source>
</reference>
<evidence type="ECO:0000259" key="1">
    <source>
        <dbReference type="SMART" id="SM01248"/>
    </source>
</evidence>
<feature type="domain" description="KaiB" evidence="1">
    <location>
        <begin position="26"/>
        <end position="107"/>
    </location>
</feature>
<dbReference type="EMBL" id="WVUD01000078">
    <property type="protein sequence ID" value="MYL85329.1"/>
    <property type="molecule type" value="Genomic_DNA"/>
</dbReference>
<proteinExistence type="predicted"/>
<evidence type="ECO:0000313" key="3">
    <source>
        <dbReference type="Proteomes" id="UP000482487"/>
    </source>
</evidence>
<name>A0A7C9MLQ1_9BACT</name>
<organism evidence="2 3">
    <name type="scientific">Solidesulfovibrio aerotolerans</name>
    <dbReference type="NCBI Taxonomy" id="295255"/>
    <lineage>
        <taxon>Bacteria</taxon>
        <taxon>Pseudomonadati</taxon>
        <taxon>Thermodesulfobacteriota</taxon>
        <taxon>Desulfovibrionia</taxon>
        <taxon>Desulfovibrionales</taxon>
        <taxon>Desulfovibrionaceae</taxon>
        <taxon>Solidesulfovibrio</taxon>
    </lineage>
</organism>
<dbReference type="InterPro" id="IPR011649">
    <property type="entry name" value="KaiB_domain"/>
</dbReference>
<dbReference type="SMART" id="SM01248">
    <property type="entry name" value="KaiB"/>
    <property type="match status" value="1"/>
</dbReference>
<dbReference type="CDD" id="cd02978">
    <property type="entry name" value="KaiB_like"/>
    <property type="match status" value="1"/>
</dbReference>
<dbReference type="AlphaFoldDB" id="A0A7C9MLQ1"/>
<dbReference type="SUPFAM" id="SSF52833">
    <property type="entry name" value="Thioredoxin-like"/>
    <property type="match status" value="1"/>
</dbReference>
<evidence type="ECO:0000313" key="2">
    <source>
        <dbReference type="EMBL" id="MYL85329.1"/>
    </source>
</evidence>
<dbReference type="Gene3D" id="3.40.30.10">
    <property type="entry name" value="Glutaredoxin"/>
    <property type="match status" value="1"/>
</dbReference>
<keyword evidence="3" id="KW-1185">Reference proteome</keyword>
<dbReference type="GO" id="GO:0048511">
    <property type="term" value="P:rhythmic process"/>
    <property type="evidence" value="ECO:0007669"/>
    <property type="project" value="InterPro"/>
</dbReference>
<dbReference type="OrthoDB" id="5458519at2"/>
<dbReference type="PANTHER" id="PTHR41709:SF2">
    <property type="entry name" value="CIRCADIAN CLOCK PROTEIN KAIB2"/>
    <property type="match status" value="1"/>
</dbReference>
<dbReference type="RefSeq" id="WP_160964184.1">
    <property type="nucleotide sequence ID" value="NZ_WVUD01000078.1"/>
</dbReference>
<dbReference type="InterPro" id="IPR036249">
    <property type="entry name" value="Thioredoxin-like_sf"/>
</dbReference>
<comment type="caution">
    <text evidence="2">The sequence shown here is derived from an EMBL/GenBank/DDBJ whole genome shotgun (WGS) entry which is preliminary data.</text>
</comment>
<dbReference type="Proteomes" id="UP000482487">
    <property type="component" value="Unassembled WGS sequence"/>
</dbReference>
<dbReference type="PANTHER" id="PTHR41709">
    <property type="entry name" value="KAIB-LIKE PROTEIN 1"/>
    <property type="match status" value="1"/>
</dbReference>